<dbReference type="InterPro" id="IPR022770">
    <property type="entry name" value="IucA/IucC-like_C"/>
</dbReference>
<dbReference type="PANTHER" id="PTHR34384">
    <property type="entry name" value="L-2,3-DIAMINOPROPANOATE--CITRATE LIGASE"/>
    <property type="match status" value="1"/>
</dbReference>
<dbReference type="RefSeq" id="WP_380024494.1">
    <property type="nucleotide sequence ID" value="NZ_JBHSHC010000025.1"/>
</dbReference>
<dbReference type="PANTHER" id="PTHR34384:SF6">
    <property type="entry name" value="STAPHYLOFERRIN B SYNTHASE"/>
    <property type="match status" value="1"/>
</dbReference>
<keyword evidence="6" id="KW-1185">Reference proteome</keyword>
<dbReference type="Gene3D" id="6.10.250.3370">
    <property type="match status" value="1"/>
</dbReference>
<dbReference type="EMBL" id="JBHSHC010000025">
    <property type="protein sequence ID" value="MFC4766595.1"/>
    <property type="molecule type" value="Genomic_DNA"/>
</dbReference>
<feature type="domain" description="Aerobactin siderophore biosynthesis IucA/IucC N-terminal" evidence="3">
    <location>
        <begin position="152"/>
        <end position="399"/>
    </location>
</feature>
<dbReference type="InterPro" id="IPR007310">
    <property type="entry name" value="Aerobactin_biosyn_IucA/IucC_N"/>
</dbReference>
<proteinExistence type="inferred from homology"/>
<comment type="pathway">
    <text evidence="1">Siderophore biosynthesis.</text>
</comment>
<dbReference type="Gene3D" id="1.10.510.40">
    <property type="match status" value="1"/>
</dbReference>
<reference evidence="6" key="1">
    <citation type="journal article" date="2019" name="Int. J. Syst. Evol. Microbiol.">
        <title>The Global Catalogue of Microorganisms (GCM) 10K type strain sequencing project: providing services to taxonomists for standard genome sequencing and annotation.</title>
        <authorList>
            <consortium name="The Broad Institute Genomics Platform"/>
            <consortium name="The Broad Institute Genome Sequencing Center for Infectious Disease"/>
            <person name="Wu L."/>
            <person name="Ma J."/>
        </authorList>
    </citation>
    <scope>NUCLEOTIDE SEQUENCE [LARGE SCALE GENOMIC DNA]</scope>
    <source>
        <strain evidence="6">WYCCWR 12678</strain>
    </source>
</reference>
<dbReference type="Pfam" id="PF04183">
    <property type="entry name" value="IucA_IucC"/>
    <property type="match status" value="1"/>
</dbReference>
<evidence type="ECO:0000259" key="4">
    <source>
        <dbReference type="Pfam" id="PF06276"/>
    </source>
</evidence>
<dbReference type="Proteomes" id="UP001596002">
    <property type="component" value="Unassembled WGS sequence"/>
</dbReference>
<evidence type="ECO:0000259" key="3">
    <source>
        <dbReference type="Pfam" id="PF04183"/>
    </source>
</evidence>
<dbReference type="Gene3D" id="3.30.310.280">
    <property type="match status" value="1"/>
</dbReference>
<comment type="caution">
    <text evidence="5">The sequence shown here is derived from an EMBL/GenBank/DDBJ whole genome shotgun (WGS) entry which is preliminary data.</text>
</comment>
<evidence type="ECO:0000256" key="1">
    <source>
        <dbReference type="ARBA" id="ARBA00004924"/>
    </source>
</evidence>
<accession>A0ABV9Q1N5</accession>
<evidence type="ECO:0000313" key="6">
    <source>
        <dbReference type="Proteomes" id="UP001596002"/>
    </source>
</evidence>
<comment type="similarity">
    <text evidence="2">Belongs to the IucA/IucC family.</text>
</comment>
<feature type="domain" description="Aerobactin siderophore biosynthesis IucA/IucC-like C-terminal" evidence="4">
    <location>
        <begin position="420"/>
        <end position="591"/>
    </location>
</feature>
<name>A0ABV9Q1N5_9BACL</name>
<gene>
    <name evidence="5" type="ORF">ACFO8Q_04275</name>
</gene>
<dbReference type="Pfam" id="PF06276">
    <property type="entry name" value="FhuF"/>
    <property type="match status" value="1"/>
</dbReference>
<organism evidence="5 6">
    <name type="scientific">Effusibacillus consociatus</name>
    <dbReference type="NCBI Taxonomy" id="1117041"/>
    <lineage>
        <taxon>Bacteria</taxon>
        <taxon>Bacillati</taxon>
        <taxon>Bacillota</taxon>
        <taxon>Bacilli</taxon>
        <taxon>Bacillales</taxon>
        <taxon>Alicyclobacillaceae</taxon>
        <taxon>Effusibacillus</taxon>
    </lineage>
</organism>
<evidence type="ECO:0000313" key="5">
    <source>
        <dbReference type="EMBL" id="MFC4766595.1"/>
    </source>
</evidence>
<evidence type="ECO:0000256" key="2">
    <source>
        <dbReference type="ARBA" id="ARBA00007832"/>
    </source>
</evidence>
<sequence length="613" mass="70358">MRTESQSSAVFEAIQSEQFVSVRRRIFRQLIESLIYEGVISPEVEEQQGELRFTIQGQDESGHPVVYACQGKKRFTFGRIRLNSEPVVRIGNGEASEADSLAQFLLEIRNSLGADEGRLVTFINELEQTLFKDTLAQHYRFKTGKPMRESSYDDLEGDVMDGHPYHPSYKSRIGFTFEDQYRYGPEFKPEIRPFWVAVHKNWTRAAVSRRLNLKEFLLEELGPEQVAEFAATIRDQGLDPDDYLFLPVHPWQWENRIATSHLEDLREKRLILLGTSKDVYRPQQSIRTLANSSSPKKAYLKLAMSIVNTSTGRVLAPHTVENAPSVSDWLKELAAADRFLTEETRVVLLGEVAGISYDRPARSDLVQPSIYGVLGCIWRESLHSYLEKDEEAVPFNGLCSVDLDGRPFIEPWVREAGLENWLKKLFEVSILPIVHLLYAHGIALESHAQNMVLIHKKGIPSRLGLKDFHDGIRFSKAHLTAPEKCPDLLATPEYHARVNRNSFIETDDLALVRDFMHDAFFFINLGELALFLADHYGYEENRFWSLASEVIKTYQQRFPELKDRFKRFDLFAPTIEVEQLTKRRFYPDTELRIHEVPNPLSLCQEAAHAGAGK</sequence>
<protein>
    <submittedName>
        <fullName evidence="5">IucA/IucC family protein</fullName>
    </submittedName>
</protein>
<dbReference type="InterPro" id="IPR037455">
    <property type="entry name" value="LucA/IucC-like"/>
</dbReference>